<feature type="chain" id="PRO_5035722438" evidence="2">
    <location>
        <begin position="17"/>
        <end position="286"/>
    </location>
</feature>
<accession>A0A8T9CIF4</accession>
<keyword evidence="4" id="KW-1185">Reference proteome</keyword>
<evidence type="ECO:0000256" key="1">
    <source>
        <dbReference type="SAM" id="MobiDB-lite"/>
    </source>
</evidence>
<comment type="caution">
    <text evidence="3">The sequence shown here is derived from an EMBL/GenBank/DDBJ whole genome shotgun (WGS) entry which is preliminary data.</text>
</comment>
<organism evidence="3 4">
    <name type="scientific">Lachnellula suecica</name>
    <dbReference type="NCBI Taxonomy" id="602035"/>
    <lineage>
        <taxon>Eukaryota</taxon>
        <taxon>Fungi</taxon>
        <taxon>Dikarya</taxon>
        <taxon>Ascomycota</taxon>
        <taxon>Pezizomycotina</taxon>
        <taxon>Leotiomycetes</taxon>
        <taxon>Helotiales</taxon>
        <taxon>Lachnaceae</taxon>
        <taxon>Lachnellula</taxon>
    </lineage>
</organism>
<dbReference type="InterPro" id="IPR025649">
    <property type="entry name" value="DUF4360"/>
</dbReference>
<reference evidence="3 4" key="1">
    <citation type="submission" date="2018-05" db="EMBL/GenBank/DDBJ databases">
        <title>Genome sequencing and assembly of the regulated plant pathogen Lachnellula willkommii and related sister species for the development of diagnostic species identification markers.</title>
        <authorList>
            <person name="Giroux E."/>
            <person name="Bilodeau G."/>
        </authorList>
    </citation>
    <scope>NUCLEOTIDE SEQUENCE [LARGE SCALE GENOMIC DNA]</scope>
    <source>
        <strain evidence="3 4">CBS 268.59</strain>
    </source>
</reference>
<evidence type="ECO:0000256" key="2">
    <source>
        <dbReference type="SAM" id="SignalP"/>
    </source>
</evidence>
<dbReference type="Pfam" id="PF14273">
    <property type="entry name" value="DUF4360"/>
    <property type="match status" value="1"/>
</dbReference>
<feature type="compositionally biased region" description="Low complexity" evidence="1">
    <location>
        <begin position="35"/>
        <end position="48"/>
    </location>
</feature>
<feature type="region of interest" description="Disordered" evidence="1">
    <location>
        <begin position="28"/>
        <end position="52"/>
    </location>
</feature>
<proteinExistence type="predicted"/>
<dbReference type="AlphaFoldDB" id="A0A8T9CIF4"/>
<protein>
    <submittedName>
        <fullName evidence="3">Putative secreted protein</fullName>
    </submittedName>
</protein>
<evidence type="ECO:0000313" key="3">
    <source>
        <dbReference type="EMBL" id="TVY84976.1"/>
    </source>
</evidence>
<dbReference type="Proteomes" id="UP000469558">
    <property type="component" value="Unassembled WGS sequence"/>
</dbReference>
<name>A0A8T9CIF4_9HELO</name>
<evidence type="ECO:0000313" key="4">
    <source>
        <dbReference type="Proteomes" id="UP000469558"/>
    </source>
</evidence>
<keyword evidence="2" id="KW-0732">Signal</keyword>
<dbReference type="EMBL" id="QGMK01000040">
    <property type="protein sequence ID" value="TVY84976.1"/>
    <property type="molecule type" value="Genomic_DNA"/>
</dbReference>
<dbReference type="PANTHER" id="PTHR38847">
    <property type="match status" value="1"/>
</dbReference>
<dbReference type="OrthoDB" id="152248at2759"/>
<feature type="signal peptide" evidence="2">
    <location>
        <begin position="1"/>
        <end position="16"/>
    </location>
</feature>
<sequence>MYTLAITLLLPALALAIPLEADFTPLERRQGPAPGTINITSSSTSGNGCPQGTVSTSLSPDMQVVTFGFDSFQTYIGPTAAQADKSKACQIHLDLQYPGGFQYAVVDAVYHGYARLDAGVTGTFLSTYFFSQAASATCTTRSSISGPQWLQGNVYTKEDLVETSATIWSPCGATGLLNVNNRIALSATNSTQAGELSDDDATISFTQQLHVQWKKCTTGSGDTGGGGYTVDPSGSGAKVVPRDPEPQWTIGPGGVVVTPGGNPPHPGDGDTWTVGPGTVTVWPGKE</sequence>
<dbReference type="PANTHER" id="PTHR38847:SF1">
    <property type="entry name" value="PSEUDOURIDINE SYNTHASE RSUA_RLUA-LIKE DOMAIN-CONTAINING PROTEIN"/>
    <property type="match status" value="1"/>
</dbReference>
<gene>
    <name evidence="3" type="ORF">LSUE1_G000851</name>
</gene>